<name>A0A1H5X8A7_XYLRU</name>
<proteinExistence type="predicted"/>
<gene>
    <name evidence="1" type="ORF">SAMN05216354_2697</name>
</gene>
<sequence>MAKQKAENEEYKRLLEKHEALNGFTDEALDRRREWFIQEVIKHYDMVEIGTLYFGDMAIDVESIYYDKMEHRLMVHISSKEMEGDIIYTSLQREKQGKLVELVFEEMKCLEEGPTLLGMMIDGNNILYRNVFIKELNAEVKVTTEEVFEAHIEEGSPDDDKFYCYVPAEEFFKLNDIDFEKYVNKNF</sequence>
<dbReference type="EMBL" id="FNUV01000008">
    <property type="protein sequence ID" value="SEG07959.1"/>
    <property type="molecule type" value="Genomic_DNA"/>
</dbReference>
<accession>A0A1H5X8A7</accession>
<dbReference type="RefSeq" id="WP_103916200.1">
    <property type="nucleotide sequence ID" value="NZ_FNUV01000008.1"/>
</dbReference>
<protein>
    <submittedName>
        <fullName evidence="1">Uncharacterized protein</fullName>
    </submittedName>
</protein>
<dbReference type="Proteomes" id="UP000236735">
    <property type="component" value="Unassembled WGS sequence"/>
</dbReference>
<evidence type="ECO:0000313" key="2">
    <source>
        <dbReference type="Proteomes" id="UP000236735"/>
    </source>
</evidence>
<reference evidence="1 2" key="1">
    <citation type="submission" date="2016-10" db="EMBL/GenBank/DDBJ databases">
        <authorList>
            <person name="de Groot N.N."/>
        </authorList>
    </citation>
    <scope>NUCLEOTIDE SEQUENCE [LARGE SCALE GENOMIC DNA]</scope>
    <source>
        <strain evidence="1 2">AR32</strain>
    </source>
</reference>
<organism evidence="1 2">
    <name type="scientific">Xylanibacter ruminicola</name>
    <name type="common">Prevotella ruminicola</name>
    <dbReference type="NCBI Taxonomy" id="839"/>
    <lineage>
        <taxon>Bacteria</taxon>
        <taxon>Pseudomonadati</taxon>
        <taxon>Bacteroidota</taxon>
        <taxon>Bacteroidia</taxon>
        <taxon>Bacteroidales</taxon>
        <taxon>Prevotellaceae</taxon>
        <taxon>Xylanibacter</taxon>
    </lineage>
</organism>
<dbReference type="AlphaFoldDB" id="A0A1H5X8A7"/>
<evidence type="ECO:0000313" key="1">
    <source>
        <dbReference type="EMBL" id="SEG07959.1"/>
    </source>
</evidence>